<dbReference type="RefSeq" id="WP_367993334.1">
    <property type="nucleotide sequence ID" value="NZ_JBFPJR010000012.1"/>
</dbReference>
<keyword evidence="3" id="KW-1185">Reference proteome</keyword>
<name>A0ABV3SZ07_9ACTN</name>
<dbReference type="GO" id="GO:0016787">
    <property type="term" value="F:hydrolase activity"/>
    <property type="evidence" value="ECO:0007669"/>
    <property type="project" value="UniProtKB-KW"/>
</dbReference>
<dbReference type="Proteomes" id="UP001556631">
    <property type="component" value="Unassembled WGS sequence"/>
</dbReference>
<dbReference type="SUPFAM" id="SSF53474">
    <property type="entry name" value="alpha/beta-Hydrolases"/>
    <property type="match status" value="1"/>
</dbReference>
<reference evidence="2 3" key="1">
    <citation type="submission" date="2024-07" db="EMBL/GenBank/DDBJ databases">
        <authorList>
            <person name="Lee S."/>
            <person name="Kang M."/>
        </authorList>
    </citation>
    <scope>NUCLEOTIDE SEQUENCE [LARGE SCALE GENOMIC DNA]</scope>
    <source>
        <strain evidence="2 3">DS6</strain>
    </source>
</reference>
<keyword evidence="2" id="KW-0378">Hydrolase</keyword>
<evidence type="ECO:0000313" key="2">
    <source>
        <dbReference type="EMBL" id="MEX0427699.1"/>
    </source>
</evidence>
<dbReference type="InterPro" id="IPR029058">
    <property type="entry name" value="AB_hydrolase_fold"/>
</dbReference>
<sequence>MTRLELPTGLGLEVDDLGQGRTLLFHPGFSQTREAWHPLTARLLDDYRCVVFDPRGHGRSDKPLTSYSLAEMAGDVADLIDALDLNDVTLVAHSLGAAVALTLVLKQPSTVSRLVLLGPVAPARGRRTDVEAGQNFPVERETERLTSTWVDRQLENQSPGRFYARASAETARWLAWKSLEMPVHVAARYYAQPRIDFRDQLADLTLPCLVGWGSLDQVCDPSWASWFADNLGANWRVREFPGCGHGLMVDAPDLIADAIREFVPR</sequence>
<gene>
    <name evidence="2" type="ORF">AB3X52_08715</name>
</gene>
<proteinExistence type="predicted"/>
<dbReference type="InterPro" id="IPR000639">
    <property type="entry name" value="Epox_hydrolase-like"/>
</dbReference>
<comment type="caution">
    <text evidence="2">The sequence shown here is derived from an EMBL/GenBank/DDBJ whole genome shotgun (WGS) entry which is preliminary data.</text>
</comment>
<dbReference type="PANTHER" id="PTHR43798:SF33">
    <property type="entry name" value="HYDROLASE, PUTATIVE (AFU_ORTHOLOGUE AFUA_2G14860)-RELATED"/>
    <property type="match status" value="1"/>
</dbReference>
<dbReference type="InterPro" id="IPR050266">
    <property type="entry name" value="AB_hydrolase_sf"/>
</dbReference>
<dbReference type="PRINTS" id="PR00111">
    <property type="entry name" value="ABHYDROLASE"/>
</dbReference>
<dbReference type="PRINTS" id="PR00412">
    <property type="entry name" value="EPOXHYDRLASE"/>
</dbReference>
<accession>A0ABV3SZ07</accession>
<dbReference type="Gene3D" id="3.40.50.1820">
    <property type="entry name" value="alpha/beta hydrolase"/>
    <property type="match status" value="1"/>
</dbReference>
<evidence type="ECO:0000259" key="1">
    <source>
        <dbReference type="Pfam" id="PF00561"/>
    </source>
</evidence>
<feature type="domain" description="AB hydrolase-1" evidence="1">
    <location>
        <begin position="22"/>
        <end position="251"/>
    </location>
</feature>
<organism evidence="2 3">
    <name type="scientific">Nocardioides eburneus</name>
    <dbReference type="NCBI Taxonomy" id="3231482"/>
    <lineage>
        <taxon>Bacteria</taxon>
        <taxon>Bacillati</taxon>
        <taxon>Actinomycetota</taxon>
        <taxon>Actinomycetes</taxon>
        <taxon>Propionibacteriales</taxon>
        <taxon>Nocardioidaceae</taxon>
        <taxon>Nocardioides</taxon>
    </lineage>
</organism>
<dbReference type="PANTHER" id="PTHR43798">
    <property type="entry name" value="MONOACYLGLYCEROL LIPASE"/>
    <property type="match status" value="1"/>
</dbReference>
<protein>
    <submittedName>
        <fullName evidence="2">Alpha/beta fold hydrolase</fullName>
    </submittedName>
</protein>
<dbReference type="InterPro" id="IPR000073">
    <property type="entry name" value="AB_hydrolase_1"/>
</dbReference>
<evidence type="ECO:0000313" key="3">
    <source>
        <dbReference type="Proteomes" id="UP001556631"/>
    </source>
</evidence>
<dbReference type="EMBL" id="JBFPJR010000012">
    <property type="protein sequence ID" value="MEX0427699.1"/>
    <property type="molecule type" value="Genomic_DNA"/>
</dbReference>
<dbReference type="Pfam" id="PF00561">
    <property type="entry name" value="Abhydrolase_1"/>
    <property type="match status" value="1"/>
</dbReference>